<dbReference type="PATRIC" id="fig|1006006.8.peg.1004"/>
<organism evidence="1 2">
    <name type="scientific">Metallosphaera cuprina (strain Ar-4)</name>
    <dbReference type="NCBI Taxonomy" id="1006006"/>
    <lineage>
        <taxon>Archaea</taxon>
        <taxon>Thermoproteota</taxon>
        <taxon>Thermoprotei</taxon>
        <taxon>Sulfolobales</taxon>
        <taxon>Sulfolobaceae</taxon>
        <taxon>Metallosphaera</taxon>
    </lineage>
</organism>
<dbReference type="Proteomes" id="UP000007812">
    <property type="component" value="Chromosome"/>
</dbReference>
<protein>
    <submittedName>
        <fullName evidence="1">Uncharacterized protein</fullName>
    </submittedName>
</protein>
<name>F4G2R9_METCR</name>
<reference evidence="1 2" key="1">
    <citation type="journal article" date="2011" name="J. Bacteriol.">
        <title>Complete genome sequence of Metallosphaera cuprina, a metal sulfide-oxidizing archaeon from a hot spring.</title>
        <authorList>
            <person name="Liu L.J."/>
            <person name="You X.Y."/>
            <person name="Zheng H."/>
            <person name="Wang S."/>
            <person name="Jiang C.Y."/>
            <person name="Liu S.J."/>
        </authorList>
    </citation>
    <scope>NUCLEOTIDE SEQUENCE [LARGE SCALE GENOMIC DNA]</scope>
    <source>
        <strain evidence="1 2">Ar-4</strain>
    </source>
</reference>
<dbReference type="HOGENOM" id="CLU_3338400_0_0_2"/>
<sequence>MRKVRGVKLRNEKEKEIINKIIQILNKTRRRVPCLIF</sequence>
<keyword evidence="2" id="KW-1185">Reference proteome</keyword>
<proteinExistence type="predicted"/>
<evidence type="ECO:0000313" key="1">
    <source>
        <dbReference type="EMBL" id="AEB95117.1"/>
    </source>
</evidence>
<accession>F4G2R9</accession>
<dbReference type="AlphaFoldDB" id="F4G2R9"/>
<dbReference type="KEGG" id="mcn:Mcup_1012"/>
<dbReference type="EMBL" id="CP002656">
    <property type="protein sequence ID" value="AEB95117.1"/>
    <property type="molecule type" value="Genomic_DNA"/>
</dbReference>
<evidence type="ECO:0000313" key="2">
    <source>
        <dbReference type="Proteomes" id="UP000007812"/>
    </source>
</evidence>
<gene>
    <name evidence="1" type="ordered locus">Mcup_1012</name>
</gene>